<feature type="non-terminal residue" evidence="2">
    <location>
        <position position="1"/>
    </location>
</feature>
<dbReference type="Gene3D" id="3.30.710.10">
    <property type="entry name" value="Potassium Channel Kv1.1, Chain A"/>
    <property type="match status" value="1"/>
</dbReference>
<gene>
    <name evidence="2" type="primary">bath-40</name>
    <name evidence="2" type="ORF">SPIL2461_LOCUS15651</name>
</gene>
<organism evidence="2 3">
    <name type="scientific">Symbiodinium pilosum</name>
    <name type="common">Dinoflagellate</name>
    <dbReference type="NCBI Taxonomy" id="2952"/>
    <lineage>
        <taxon>Eukaryota</taxon>
        <taxon>Sar</taxon>
        <taxon>Alveolata</taxon>
        <taxon>Dinophyceae</taxon>
        <taxon>Suessiales</taxon>
        <taxon>Symbiodiniaceae</taxon>
        <taxon>Symbiodinium</taxon>
    </lineage>
</organism>
<reference evidence="2" key="1">
    <citation type="submission" date="2021-02" db="EMBL/GenBank/DDBJ databases">
        <authorList>
            <person name="Dougan E. K."/>
            <person name="Rhodes N."/>
            <person name="Thang M."/>
            <person name="Chan C."/>
        </authorList>
    </citation>
    <scope>NUCLEOTIDE SEQUENCE</scope>
</reference>
<sequence>DGSEASTSVEDAAVETKRAEFRVWSVLLSKWSPVFEKMINAPGFSESTENQVVIEDFSPAAVETFLRFLYSGAVGGSLATLVEVAAMADKYQVDELLVLCTEVLQEQLTKKPEMACELFACADRFQVANLRLEALEQIWIHAREALRSRPNLSPKLLDEVLNLDLLCAETEELREMLGSWAKSKKRKASAVKEEEMDDDADLFQATTDKHIARLNPAWRRTPVHSNDVLKSLWLDYEKAGKTGAFLGCWVSLVLGPDSALSASADPSFLLRYAMNAEAIPRCLDYVIWMLPHSSVYIMGFSFASEILSFTRFKIYCSEDGSTWHEVYASTGSIAKGEVVACKRLPHMVRWFKLS</sequence>
<dbReference type="AlphaFoldDB" id="A0A812UXI6"/>
<dbReference type="Proteomes" id="UP000649617">
    <property type="component" value="Unassembled WGS sequence"/>
</dbReference>
<dbReference type="SUPFAM" id="SSF54695">
    <property type="entry name" value="POZ domain"/>
    <property type="match status" value="1"/>
</dbReference>
<protein>
    <submittedName>
        <fullName evidence="2">Bath-40 protein</fullName>
    </submittedName>
</protein>
<dbReference type="PANTHER" id="PTHR24413">
    <property type="entry name" value="SPECKLE-TYPE POZ PROTEIN"/>
    <property type="match status" value="1"/>
</dbReference>
<dbReference type="EMBL" id="CAJNIZ010039014">
    <property type="protein sequence ID" value="CAE7586090.1"/>
    <property type="molecule type" value="Genomic_DNA"/>
</dbReference>
<feature type="non-terminal residue" evidence="2">
    <location>
        <position position="354"/>
    </location>
</feature>
<feature type="domain" description="BTB" evidence="1">
    <location>
        <begin position="10"/>
        <end position="74"/>
    </location>
</feature>
<name>A0A812UXI6_SYMPI</name>
<dbReference type="InterPro" id="IPR000210">
    <property type="entry name" value="BTB/POZ_dom"/>
</dbReference>
<evidence type="ECO:0000313" key="2">
    <source>
        <dbReference type="EMBL" id="CAE7586090.1"/>
    </source>
</evidence>
<evidence type="ECO:0000313" key="3">
    <source>
        <dbReference type="Proteomes" id="UP000649617"/>
    </source>
</evidence>
<accession>A0A812UXI6</accession>
<proteinExistence type="predicted"/>
<dbReference type="SMART" id="SM00225">
    <property type="entry name" value="BTB"/>
    <property type="match status" value="1"/>
</dbReference>
<comment type="caution">
    <text evidence="2">The sequence shown here is derived from an EMBL/GenBank/DDBJ whole genome shotgun (WGS) entry which is preliminary data.</text>
</comment>
<dbReference type="Pfam" id="PF00651">
    <property type="entry name" value="BTB"/>
    <property type="match status" value="1"/>
</dbReference>
<keyword evidence="3" id="KW-1185">Reference proteome</keyword>
<evidence type="ECO:0000259" key="1">
    <source>
        <dbReference type="PROSITE" id="PS50097"/>
    </source>
</evidence>
<dbReference type="OrthoDB" id="437059at2759"/>
<dbReference type="InterPro" id="IPR011333">
    <property type="entry name" value="SKP1/BTB/POZ_sf"/>
</dbReference>
<dbReference type="PROSITE" id="PS50097">
    <property type="entry name" value="BTB"/>
    <property type="match status" value="1"/>
</dbReference>